<dbReference type="InterPro" id="IPR007197">
    <property type="entry name" value="rSAM"/>
</dbReference>
<dbReference type="PROSITE" id="PS51918">
    <property type="entry name" value="RADICAL_SAM"/>
    <property type="match status" value="1"/>
</dbReference>
<evidence type="ECO:0000256" key="2">
    <source>
        <dbReference type="ARBA" id="ARBA00022723"/>
    </source>
</evidence>
<dbReference type="InterPro" id="IPR006638">
    <property type="entry name" value="Elp3/MiaA/NifB-like_rSAM"/>
</dbReference>
<dbReference type="InterPro" id="IPR058240">
    <property type="entry name" value="rSAM_sf"/>
</dbReference>
<evidence type="ECO:0000313" key="7">
    <source>
        <dbReference type="EMBL" id="GAA3168060.1"/>
    </source>
</evidence>
<organism evidence="7 8">
    <name type="scientific">Blastococcus jejuensis</name>
    <dbReference type="NCBI Taxonomy" id="351224"/>
    <lineage>
        <taxon>Bacteria</taxon>
        <taxon>Bacillati</taxon>
        <taxon>Actinomycetota</taxon>
        <taxon>Actinomycetes</taxon>
        <taxon>Geodermatophilales</taxon>
        <taxon>Geodermatophilaceae</taxon>
        <taxon>Blastococcus</taxon>
    </lineage>
</organism>
<evidence type="ECO:0000256" key="1">
    <source>
        <dbReference type="ARBA" id="ARBA00022691"/>
    </source>
</evidence>
<evidence type="ECO:0000259" key="6">
    <source>
        <dbReference type="PROSITE" id="PS51918"/>
    </source>
</evidence>
<dbReference type="SMART" id="SM00729">
    <property type="entry name" value="Elp3"/>
    <property type="match status" value="1"/>
</dbReference>
<dbReference type="Proteomes" id="UP001499924">
    <property type="component" value="Unassembled WGS sequence"/>
</dbReference>
<comment type="caution">
    <text evidence="7">The sequence shown here is derived from an EMBL/GenBank/DDBJ whole genome shotgun (WGS) entry which is preliminary data.</text>
</comment>
<feature type="compositionally biased region" description="Low complexity" evidence="5">
    <location>
        <begin position="7"/>
        <end position="16"/>
    </location>
</feature>
<accession>A0ABP6P6C1</accession>
<evidence type="ECO:0000256" key="3">
    <source>
        <dbReference type="ARBA" id="ARBA00023004"/>
    </source>
</evidence>
<dbReference type="Gene3D" id="3.20.20.70">
    <property type="entry name" value="Aldolase class I"/>
    <property type="match status" value="1"/>
</dbReference>
<evidence type="ECO:0000313" key="8">
    <source>
        <dbReference type="Proteomes" id="UP001499924"/>
    </source>
</evidence>
<keyword evidence="3" id="KW-0408">Iron</keyword>
<dbReference type="Pfam" id="PF04055">
    <property type="entry name" value="Radical_SAM"/>
    <property type="match status" value="1"/>
</dbReference>
<feature type="region of interest" description="Disordered" evidence="5">
    <location>
        <begin position="1"/>
        <end position="28"/>
    </location>
</feature>
<reference evidence="8" key="1">
    <citation type="journal article" date="2019" name="Int. J. Syst. Evol. Microbiol.">
        <title>The Global Catalogue of Microorganisms (GCM) 10K type strain sequencing project: providing services to taxonomists for standard genome sequencing and annotation.</title>
        <authorList>
            <consortium name="The Broad Institute Genomics Platform"/>
            <consortium name="The Broad Institute Genome Sequencing Center for Infectious Disease"/>
            <person name="Wu L."/>
            <person name="Ma J."/>
        </authorList>
    </citation>
    <scope>NUCLEOTIDE SEQUENCE [LARGE SCALE GENOMIC DNA]</scope>
    <source>
        <strain evidence="8">JCM 15614</strain>
    </source>
</reference>
<dbReference type="InterPro" id="IPR016779">
    <property type="entry name" value="rSAM_MSMEG0568"/>
</dbReference>
<dbReference type="NCBIfam" id="NF045502">
    <property type="entry name" value="variant_rSAM"/>
    <property type="match status" value="1"/>
</dbReference>
<feature type="domain" description="Radical SAM core" evidence="6">
    <location>
        <begin position="129"/>
        <end position="364"/>
    </location>
</feature>
<keyword evidence="4" id="KW-0411">Iron-sulfur</keyword>
<protein>
    <submittedName>
        <fullName evidence="7">MSMEG_0568 family radical SAM protein</fullName>
    </submittedName>
</protein>
<dbReference type="SFLD" id="SFLDG01107">
    <property type="entry name" value="Uncharacterised_Radical_SAM_Su"/>
    <property type="match status" value="1"/>
</dbReference>
<evidence type="ECO:0000256" key="4">
    <source>
        <dbReference type="ARBA" id="ARBA00023014"/>
    </source>
</evidence>
<dbReference type="InterPro" id="IPR013785">
    <property type="entry name" value="Aldolase_TIM"/>
</dbReference>
<keyword evidence="2" id="KW-0479">Metal-binding</keyword>
<dbReference type="RefSeq" id="WP_344688799.1">
    <property type="nucleotide sequence ID" value="NZ_BAAAVV010000004.1"/>
</dbReference>
<dbReference type="EMBL" id="BAAAVV010000004">
    <property type="protein sequence ID" value="GAA3168060.1"/>
    <property type="molecule type" value="Genomic_DNA"/>
</dbReference>
<proteinExistence type="predicted"/>
<keyword evidence="8" id="KW-1185">Reference proteome</keyword>
<dbReference type="NCBIfam" id="TIGR04043">
    <property type="entry name" value="rSAM_MSMEG_0568"/>
    <property type="match status" value="1"/>
</dbReference>
<name>A0ABP6P6C1_9ACTN</name>
<keyword evidence="1" id="KW-0949">S-adenosyl-L-methionine</keyword>
<evidence type="ECO:0000256" key="5">
    <source>
        <dbReference type="SAM" id="MobiDB-lite"/>
    </source>
</evidence>
<sequence length="401" mass="41823">MTVTTRPPDAAAALPPTALPPTPSPPSAEDVARLITALQSQGLRVAVPMEARAGGAGPADAGMLYIEGVPATVPTSAPYVADSPYALRGEDDGSWAVYRDGKRLASASPAPRPRYYDLTTADGVPYWQIALMHLDSMASTVLQTCAYWGNDDQCRFCGIGVTLAAGRTIAKKTPAMLAEVAVAARDLDGAVDATLTTGSTATPDRGAMYVARCAAAVKEAAGLPVQVQFEPPADLDVIDRVADLGVDSVGIHVESFDPAVLARVAPGKARWGIEAYFVAWERAVAAFGPGQVSTYVILGMGEDLDVTVEGCKRAIDLGVYPFVVPLRPVPGSLMADFRPPPREVVEAVYRRVVPHLAARGLSAAGVIAGCARCQACSGLGAFERSDGGIRDGRPSLPFLGH</sequence>
<gene>
    <name evidence="7" type="ORF">GCM10010531_21060</name>
</gene>
<dbReference type="SFLD" id="SFLDS00029">
    <property type="entry name" value="Radical_SAM"/>
    <property type="match status" value="1"/>
</dbReference>
<feature type="compositionally biased region" description="Pro residues" evidence="5">
    <location>
        <begin position="17"/>
        <end position="26"/>
    </location>
</feature>
<dbReference type="SUPFAM" id="SSF102114">
    <property type="entry name" value="Radical SAM enzymes"/>
    <property type="match status" value="1"/>
</dbReference>